<evidence type="ECO:0000256" key="3">
    <source>
        <dbReference type="ARBA" id="ARBA00022723"/>
    </source>
</evidence>
<dbReference type="Proteomes" id="UP000051999">
    <property type="component" value="Unassembled WGS sequence"/>
</dbReference>
<dbReference type="CDD" id="cd01317">
    <property type="entry name" value="DHOase_IIa"/>
    <property type="match status" value="1"/>
</dbReference>
<comment type="similarity">
    <text evidence="2 7">Belongs to the metallo-dependent hydrolases superfamily. DHOase family. Class I DHOase subfamily.</text>
</comment>
<dbReference type="SUPFAM" id="SSF51556">
    <property type="entry name" value="Metallo-dependent hydrolases"/>
    <property type="match status" value="1"/>
</dbReference>
<dbReference type="PANTHER" id="PTHR43668:SF2">
    <property type="entry name" value="ALLANTOINASE"/>
    <property type="match status" value="1"/>
</dbReference>
<dbReference type="InterPro" id="IPR002195">
    <property type="entry name" value="Dihydroorotase_CS"/>
</dbReference>
<dbReference type="GO" id="GO:0008270">
    <property type="term" value="F:zinc ion binding"/>
    <property type="evidence" value="ECO:0007669"/>
    <property type="project" value="UniProtKB-UniRule"/>
</dbReference>
<evidence type="ECO:0000256" key="5">
    <source>
        <dbReference type="ARBA" id="ARBA00022833"/>
    </source>
</evidence>
<comment type="catalytic activity">
    <reaction evidence="7">
        <text>(S)-dihydroorotate + H2O = N-carbamoyl-L-aspartate + H(+)</text>
        <dbReference type="Rhea" id="RHEA:24296"/>
        <dbReference type="ChEBI" id="CHEBI:15377"/>
        <dbReference type="ChEBI" id="CHEBI:15378"/>
        <dbReference type="ChEBI" id="CHEBI:30864"/>
        <dbReference type="ChEBI" id="CHEBI:32814"/>
        <dbReference type="EC" id="3.5.2.3"/>
    </reaction>
</comment>
<feature type="binding site" evidence="7">
    <location>
        <position position="307"/>
    </location>
    <ligand>
        <name>Zn(2+)</name>
        <dbReference type="ChEBI" id="CHEBI:29105"/>
        <label>1</label>
    </ligand>
</feature>
<keyword evidence="6 7" id="KW-0665">Pyrimidine biosynthesis</keyword>
<dbReference type="PROSITE" id="PS00483">
    <property type="entry name" value="DIHYDROOROTASE_2"/>
    <property type="match status" value="1"/>
</dbReference>
<evidence type="ECO:0000313" key="9">
    <source>
        <dbReference type="EMBL" id="KRL55836.1"/>
    </source>
</evidence>
<feature type="active site" evidence="7">
    <location>
        <position position="307"/>
    </location>
</feature>
<gene>
    <name evidence="7" type="primary">pyrC</name>
    <name evidence="9" type="ORF">FD35_GL002368</name>
</gene>
<feature type="binding site" evidence="7">
    <location>
        <begin position="325"/>
        <end position="326"/>
    </location>
    <ligand>
        <name>substrate</name>
    </ligand>
</feature>
<proteinExistence type="inferred from homology"/>
<dbReference type="PATRIC" id="fig|1114972.6.peg.2431"/>
<accession>A0A0R1RGH0</accession>
<dbReference type="GO" id="GO:0006145">
    <property type="term" value="P:purine nucleobase catabolic process"/>
    <property type="evidence" value="ECO:0007669"/>
    <property type="project" value="TreeGrafter"/>
</dbReference>
<dbReference type="GO" id="GO:0044205">
    <property type="term" value="P:'de novo' UMP biosynthetic process"/>
    <property type="evidence" value="ECO:0007669"/>
    <property type="project" value="UniProtKB-UniRule"/>
</dbReference>
<comment type="function">
    <text evidence="1 7">Catalyzes the reversible cyclization of carbamoyl aspartate to dihydroorotate.</text>
</comment>
<dbReference type="PANTHER" id="PTHR43668">
    <property type="entry name" value="ALLANTOINASE"/>
    <property type="match status" value="1"/>
</dbReference>
<name>A0A0R1RGH0_9LACO</name>
<sequence length="439" mass="46704">MRLLIKGATIVDETGAVARRNVLIQGDKVMAIVDHDLEPNDDDHVIEAQGAVLMPGLIDVHVHFREPGFEDKETIATGSRAAARGGFTTVLAMPNLNPVPVKATLLRQQLRRNEESGLIHVKQYGAISANLTAETVSPIEELAAAGAIGFTNDGKGVQSAATMLAAMKAAKAVNRPLVAHLEDQSLMNGGVMNMGERADQLGLPGADPLAETSQLARDLVLAQATGVHYHVAHLSTKVGVELVRVAKTMGVHVTAEVSPHHLLLDETDIQSATQTNLKMNPPLRTPADREAVIAGLLDGTIDMVATDHAPHSVADKRGDFRTAAFGITGLETCFPLLYTHFIESGLATLAQLQQWLVKAPASAFDLDAPTVLKVGMKADLAMFDISHRHTINANEFASKAVNSPFVGQTVTGMTVLTMVDGEIVYDATTDNTGGHDDNE</sequence>
<evidence type="ECO:0000256" key="2">
    <source>
        <dbReference type="ARBA" id="ARBA00010286"/>
    </source>
</evidence>
<feature type="binding site" evidence="7">
    <location>
        <position position="233"/>
    </location>
    <ligand>
        <name>Zn(2+)</name>
        <dbReference type="ChEBI" id="CHEBI:29105"/>
        <label>2</label>
    </ligand>
</feature>
<keyword evidence="10" id="KW-1185">Reference proteome</keyword>
<dbReference type="Gene3D" id="2.30.40.10">
    <property type="entry name" value="Urease, subunit C, domain 1"/>
    <property type="match status" value="2"/>
</dbReference>
<dbReference type="Gene3D" id="3.20.20.140">
    <property type="entry name" value="Metal-dependent hydrolases"/>
    <property type="match status" value="1"/>
</dbReference>
<dbReference type="EMBL" id="AZFF01000006">
    <property type="protein sequence ID" value="KRL55836.1"/>
    <property type="molecule type" value="Genomic_DNA"/>
</dbReference>
<dbReference type="HAMAP" id="MF_00220_B">
    <property type="entry name" value="PyrC_classI_B"/>
    <property type="match status" value="1"/>
</dbReference>
<evidence type="ECO:0000259" key="8">
    <source>
        <dbReference type="Pfam" id="PF12890"/>
    </source>
</evidence>
<feature type="domain" description="Dihydroorotase catalytic" evidence="8">
    <location>
        <begin position="50"/>
        <end position="237"/>
    </location>
</feature>
<dbReference type="AlphaFoldDB" id="A0A0R1RGH0"/>
<feature type="binding site" evidence="7">
    <location>
        <begin position="63"/>
        <end position="65"/>
    </location>
    <ligand>
        <name>substrate</name>
    </ligand>
</feature>
<dbReference type="InterPro" id="IPR004722">
    <property type="entry name" value="DHOase"/>
</dbReference>
<comment type="caution">
    <text evidence="9">The sequence shown here is derived from an EMBL/GenBank/DDBJ whole genome shotgun (WGS) entry which is preliminary data.</text>
</comment>
<dbReference type="STRING" id="1114972.FD35_GL002368"/>
<keyword evidence="3 7" id="KW-0479">Metal-binding</keyword>
<feature type="binding site" evidence="7">
    <location>
        <position position="63"/>
    </location>
    <ligand>
        <name>Zn(2+)</name>
        <dbReference type="ChEBI" id="CHEBI:29105"/>
        <label>1</label>
    </ligand>
</feature>
<dbReference type="Pfam" id="PF12890">
    <property type="entry name" value="DHOase"/>
    <property type="match status" value="1"/>
</dbReference>
<dbReference type="SUPFAM" id="SSF51338">
    <property type="entry name" value="Composite domain of metallo-dependent hydrolases"/>
    <property type="match status" value="1"/>
</dbReference>
<organism evidence="9 10">
    <name type="scientific">Furfurilactobacillus rossiae DSM 15814</name>
    <dbReference type="NCBI Taxonomy" id="1114972"/>
    <lineage>
        <taxon>Bacteria</taxon>
        <taxon>Bacillati</taxon>
        <taxon>Bacillota</taxon>
        <taxon>Bacilli</taxon>
        <taxon>Lactobacillales</taxon>
        <taxon>Lactobacillaceae</taxon>
        <taxon>Furfurilactobacillus</taxon>
    </lineage>
</organism>
<feature type="binding site" evidence="7">
    <location>
        <position position="311"/>
    </location>
    <ligand>
        <name>substrate</name>
    </ligand>
</feature>
<dbReference type="PROSITE" id="PS00482">
    <property type="entry name" value="DIHYDROOROTASE_1"/>
    <property type="match status" value="1"/>
</dbReference>
<dbReference type="eggNOG" id="COG0044">
    <property type="taxonomic scope" value="Bacteria"/>
</dbReference>
<feature type="binding site" evidence="7">
    <location>
        <position position="153"/>
    </location>
    <ligand>
        <name>Zn(2+)</name>
        <dbReference type="ChEBI" id="CHEBI:29105"/>
        <label>2</label>
    </ligand>
</feature>
<dbReference type="GO" id="GO:0005737">
    <property type="term" value="C:cytoplasm"/>
    <property type="evidence" value="ECO:0007669"/>
    <property type="project" value="TreeGrafter"/>
</dbReference>
<dbReference type="UniPathway" id="UPA00070">
    <property type="reaction ID" value="UER00117"/>
</dbReference>
<evidence type="ECO:0000256" key="6">
    <source>
        <dbReference type="ARBA" id="ARBA00022975"/>
    </source>
</evidence>
<reference evidence="9 10" key="1">
    <citation type="journal article" date="2015" name="Genome Announc.">
        <title>Expanding the biotechnology potential of lactobacilli through comparative genomics of 213 strains and associated genera.</title>
        <authorList>
            <person name="Sun Z."/>
            <person name="Harris H.M."/>
            <person name="McCann A."/>
            <person name="Guo C."/>
            <person name="Argimon S."/>
            <person name="Zhang W."/>
            <person name="Yang X."/>
            <person name="Jeffery I.B."/>
            <person name="Cooney J.C."/>
            <person name="Kagawa T.F."/>
            <person name="Liu W."/>
            <person name="Song Y."/>
            <person name="Salvetti E."/>
            <person name="Wrobel A."/>
            <person name="Rasinkangas P."/>
            <person name="Parkhill J."/>
            <person name="Rea M.C."/>
            <person name="O'Sullivan O."/>
            <person name="Ritari J."/>
            <person name="Douillard F.P."/>
            <person name="Paul Ross R."/>
            <person name="Yang R."/>
            <person name="Briner A.E."/>
            <person name="Felis G.E."/>
            <person name="de Vos W.M."/>
            <person name="Barrangou R."/>
            <person name="Klaenhammer T.R."/>
            <person name="Caufield P.W."/>
            <person name="Cui Y."/>
            <person name="Zhang H."/>
            <person name="O'Toole P.W."/>
        </authorList>
    </citation>
    <scope>NUCLEOTIDE SEQUENCE [LARGE SCALE GENOMIC DNA]</scope>
    <source>
        <strain evidence="9 10">DSM 15814</strain>
    </source>
</reference>
<dbReference type="GO" id="GO:0004151">
    <property type="term" value="F:dihydroorotase activity"/>
    <property type="evidence" value="ECO:0007669"/>
    <property type="project" value="UniProtKB-UniRule"/>
</dbReference>
<feature type="binding site" evidence="7">
    <location>
        <position position="61"/>
    </location>
    <ligand>
        <name>Zn(2+)</name>
        <dbReference type="ChEBI" id="CHEBI:29105"/>
        <label>1</label>
    </ligand>
</feature>
<dbReference type="InterPro" id="IPR050138">
    <property type="entry name" value="DHOase/Allantoinase_Hydrolase"/>
</dbReference>
<dbReference type="RefSeq" id="WP_017261334.1">
    <property type="nucleotide sequence ID" value="NZ_AUAW01000008.1"/>
</dbReference>
<keyword evidence="4 7" id="KW-0378">Hydrolase</keyword>
<evidence type="ECO:0000313" key="10">
    <source>
        <dbReference type="Proteomes" id="UP000051999"/>
    </source>
</evidence>
<feature type="binding site" evidence="7">
    <location>
        <position position="153"/>
    </location>
    <ligand>
        <name>Zn(2+)</name>
        <dbReference type="ChEBI" id="CHEBI:29105"/>
        <label>1</label>
    </ligand>
</feature>
<comment type="cofactor">
    <cofactor evidence="7">
        <name>Zn(2+)</name>
        <dbReference type="ChEBI" id="CHEBI:29105"/>
    </cofactor>
    <text evidence="7">Binds 2 Zn(2+) ions per subunit.</text>
</comment>
<feature type="binding site" evidence="7">
    <location>
        <position position="180"/>
    </location>
    <ligand>
        <name>Zn(2+)</name>
        <dbReference type="ChEBI" id="CHEBI:29105"/>
        <label>2</label>
    </ligand>
</feature>
<dbReference type="NCBIfam" id="TIGR00857">
    <property type="entry name" value="pyrC_multi"/>
    <property type="match status" value="1"/>
</dbReference>
<dbReference type="OrthoDB" id="9765462at2"/>
<protein>
    <recommendedName>
        <fullName evidence="7">Dihydroorotase</fullName>
        <shortName evidence="7">DHOase</shortName>
        <ecNumber evidence="7">3.5.2.3</ecNumber>
    </recommendedName>
</protein>
<evidence type="ECO:0000256" key="4">
    <source>
        <dbReference type="ARBA" id="ARBA00022801"/>
    </source>
</evidence>
<keyword evidence="5 7" id="KW-0862">Zinc</keyword>
<dbReference type="InterPro" id="IPR011059">
    <property type="entry name" value="Metal-dep_hydrolase_composite"/>
</dbReference>
<comment type="pathway">
    <text evidence="7">Pyrimidine metabolism; UMP biosynthesis via de novo pathway; (S)-dihydroorotate from bicarbonate: step 3/3.</text>
</comment>
<evidence type="ECO:0000256" key="1">
    <source>
        <dbReference type="ARBA" id="ARBA00002368"/>
    </source>
</evidence>
<dbReference type="EC" id="3.5.2.3" evidence="7"/>
<evidence type="ECO:0000256" key="7">
    <source>
        <dbReference type="HAMAP-Rule" id="MF_00220"/>
    </source>
</evidence>
<feature type="binding site" evidence="7">
    <location>
        <position position="280"/>
    </location>
    <ligand>
        <name>substrate</name>
    </ligand>
</feature>
<dbReference type="InterPro" id="IPR032466">
    <property type="entry name" value="Metal_Hydrolase"/>
</dbReference>
<feature type="binding site" evidence="7">
    <location>
        <position position="95"/>
    </location>
    <ligand>
        <name>substrate</name>
    </ligand>
</feature>
<dbReference type="GO" id="GO:0004038">
    <property type="term" value="F:allantoinase activity"/>
    <property type="evidence" value="ECO:0007669"/>
    <property type="project" value="TreeGrafter"/>
</dbReference>
<dbReference type="InterPro" id="IPR024403">
    <property type="entry name" value="DHOase_cat"/>
</dbReference>